<name>A0A0S4KIA4_BODSA</name>
<feature type="chain" id="PRO_5006623318" evidence="1">
    <location>
        <begin position="25"/>
        <end position="217"/>
    </location>
</feature>
<gene>
    <name evidence="2" type="ORF">BSAL_40290</name>
</gene>
<dbReference type="AlphaFoldDB" id="A0A0S4KIA4"/>
<organism evidence="2 3">
    <name type="scientific">Bodo saltans</name>
    <name type="common">Flagellated protozoan</name>
    <dbReference type="NCBI Taxonomy" id="75058"/>
    <lineage>
        <taxon>Eukaryota</taxon>
        <taxon>Discoba</taxon>
        <taxon>Euglenozoa</taxon>
        <taxon>Kinetoplastea</taxon>
        <taxon>Metakinetoplastina</taxon>
        <taxon>Eubodonida</taxon>
        <taxon>Bodonidae</taxon>
        <taxon>Bodo</taxon>
    </lineage>
</organism>
<protein>
    <submittedName>
        <fullName evidence="2">Membrane-associated protein, putative</fullName>
    </submittedName>
</protein>
<dbReference type="Proteomes" id="UP000051952">
    <property type="component" value="Unassembled WGS sequence"/>
</dbReference>
<proteinExistence type="predicted"/>
<dbReference type="VEuPathDB" id="TriTrypDB:BSAL_40290"/>
<reference evidence="3" key="1">
    <citation type="submission" date="2015-09" db="EMBL/GenBank/DDBJ databases">
        <authorList>
            <consortium name="Pathogen Informatics"/>
        </authorList>
    </citation>
    <scope>NUCLEOTIDE SEQUENCE [LARGE SCALE GENOMIC DNA]</scope>
    <source>
        <strain evidence="3">Lake Konstanz</strain>
    </source>
</reference>
<keyword evidence="1" id="KW-0732">Signal</keyword>
<dbReference type="EMBL" id="CYKH01002108">
    <property type="protein sequence ID" value="CUI15365.1"/>
    <property type="molecule type" value="Genomic_DNA"/>
</dbReference>
<evidence type="ECO:0000313" key="3">
    <source>
        <dbReference type="Proteomes" id="UP000051952"/>
    </source>
</evidence>
<keyword evidence="3" id="KW-1185">Reference proteome</keyword>
<feature type="signal peptide" evidence="1">
    <location>
        <begin position="1"/>
        <end position="24"/>
    </location>
</feature>
<sequence length="217" mass="23000">MRHPRHSLLTSVLCCLALIAVAATATPETQCRSAKNCTECVALDDSVCAWCSGKLRYLNGTWTDDHCVRQIDYGNTMLCFEQLSLGNCTAGYQCDASLGQCVQTEDVGAGDTLDHCQGTCNCTSPGCGQFGCVSGANDMFQCLFDPSGNRSSTTTLSECSDSCGISAATPIPRGPGGCTPACTVPCRPFNADCCDGGKCTFDIVWNDYRCHIPGLYC</sequence>
<evidence type="ECO:0000313" key="2">
    <source>
        <dbReference type="EMBL" id="CUI15365.1"/>
    </source>
</evidence>
<evidence type="ECO:0000256" key="1">
    <source>
        <dbReference type="SAM" id="SignalP"/>
    </source>
</evidence>
<accession>A0A0S4KIA4</accession>